<dbReference type="GO" id="GO:0005829">
    <property type="term" value="C:cytosol"/>
    <property type="evidence" value="ECO:0007669"/>
    <property type="project" value="TreeGrafter"/>
</dbReference>
<protein>
    <recommendedName>
        <fullName evidence="6">WEB family protein</fullName>
    </recommendedName>
</protein>
<evidence type="ECO:0000256" key="1">
    <source>
        <dbReference type="ARBA" id="ARBA00005485"/>
    </source>
</evidence>
<dbReference type="GO" id="GO:0009904">
    <property type="term" value="P:chloroplast accumulation movement"/>
    <property type="evidence" value="ECO:0007669"/>
    <property type="project" value="TreeGrafter"/>
</dbReference>
<accession>A0A5C7HR33</accession>
<comment type="caution">
    <text evidence="4">The sequence shown here is derived from an EMBL/GenBank/DDBJ whole genome shotgun (WGS) entry which is preliminary data.</text>
</comment>
<dbReference type="GO" id="GO:0009903">
    <property type="term" value="P:chloroplast avoidance movement"/>
    <property type="evidence" value="ECO:0007669"/>
    <property type="project" value="TreeGrafter"/>
</dbReference>
<gene>
    <name evidence="4" type="ORF">EZV62_014053</name>
</gene>
<dbReference type="EMBL" id="VAHF01000006">
    <property type="protein sequence ID" value="TXG59480.1"/>
    <property type="molecule type" value="Genomic_DNA"/>
</dbReference>
<evidence type="ECO:0000256" key="3">
    <source>
        <dbReference type="SAM" id="Coils"/>
    </source>
</evidence>
<dbReference type="OrthoDB" id="852135at2759"/>
<dbReference type="AlphaFoldDB" id="A0A5C7HR33"/>
<keyword evidence="2 3" id="KW-0175">Coiled coil</keyword>
<organism evidence="4 5">
    <name type="scientific">Acer yangbiense</name>
    <dbReference type="NCBI Taxonomy" id="1000413"/>
    <lineage>
        <taxon>Eukaryota</taxon>
        <taxon>Viridiplantae</taxon>
        <taxon>Streptophyta</taxon>
        <taxon>Embryophyta</taxon>
        <taxon>Tracheophyta</taxon>
        <taxon>Spermatophyta</taxon>
        <taxon>Magnoliopsida</taxon>
        <taxon>eudicotyledons</taxon>
        <taxon>Gunneridae</taxon>
        <taxon>Pentapetalae</taxon>
        <taxon>rosids</taxon>
        <taxon>malvids</taxon>
        <taxon>Sapindales</taxon>
        <taxon>Sapindaceae</taxon>
        <taxon>Hippocastanoideae</taxon>
        <taxon>Acereae</taxon>
        <taxon>Acer</taxon>
    </lineage>
</organism>
<dbReference type="Proteomes" id="UP000323000">
    <property type="component" value="Chromosome 6"/>
</dbReference>
<dbReference type="Pfam" id="PF05701">
    <property type="entry name" value="WEMBL"/>
    <property type="match status" value="1"/>
</dbReference>
<name>A0A5C7HR33_9ROSI</name>
<feature type="coiled-coil region" evidence="3">
    <location>
        <begin position="120"/>
        <end position="150"/>
    </location>
</feature>
<evidence type="ECO:0000313" key="5">
    <source>
        <dbReference type="Proteomes" id="UP000323000"/>
    </source>
</evidence>
<evidence type="ECO:0000256" key="2">
    <source>
        <dbReference type="ARBA" id="ARBA00023054"/>
    </source>
</evidence>
<keyword evidence="5" id="KW-1185">Reference proteome</keyword>
<comment type="similarity">
    <text evidence="1">Belongs to the WEB family.</text>
</comment>
<evidence type="ECO:0000313" key="4">
    <source>
        <dbReference type="EMBL" id="TXG59480.1"/>
    </source>
</evidence>
<proteinExistence type="inferred from homology"/>
<dbReference type="PANTHER" id="PTHR32054:SF70">
    <property type="entry name" value="OS07G0620100 PROTEIN"/>
    <property type="match status" value="1"/>
</dbReference>
<sequence>MQMELEDEERKDSFLQKERKSKEIYGNTIDAKMAELVMTKEELKRARDSVTQSWLDSKPLIDELETLKAALASAKNRFSMSNVVISELELELETTGKSIRSKREDEHKARKTTEETSQILDQTREELESLKLVTDEKRRERSKLKQVQRLRKQTLQTLLLTVRAARIESEAFGESDAEALRQIKNLETDSSTVQLTHEEYYALTRRANEETSLANWRISVSLEQKQAAEASNKFALSRLKDLHSGRISRRTKMVKKFGDGHTIRDAEEDLDIRVEAEGSNRGMAFPKARAKLVAESSKGDPAQMRRSMNKKNQKLLKERKPSIFHLLKRCLLRKVTRLFR</sequence>
<reference evidence="5" key="1">
    <citation type="journal article" date="2019" name="Gigascience">
        <title>De novo genome assembly of the endangered Acer yangbiense, a plant species with extremely small populations endemic to Yunnan Province, China.</title>
        <authorList>
            <person name="Yang J."/>
            <person name="Wariss H.M."/>
            <person name="Tao L."/>
            <person name="Zhang R."/>
            <person name="Yun Q."/>
            <person name="Hollingsworth P."/>
            <person name="Dao Z."/>
            <person name="Luo G."/>
            <person name="Guo H."/>
            <person name="Ma Y."/>
            <person name="Sun W."/>
        </authorList>
    </citation>
    <scope>NUCLEOTIDE SEQUENCE [LARGE SCALE GENOMIC DNA]</scope>
    <source>
        <strain evidence="5">cv. Malutang</strain>
    </source>
</reference>
<evidence type="ECO:0008006" key="6">
    <source>
        <dbReference type="Google" id="ProtNLM"/>
    </source>
</evidence>
<dbReference type="PANTHER" id="PTHR32054">
    <property type="entry name" value="HEAVY CHAIN, PUTATIVE, EXPRESSED-RELATED-RELATED"/>
    <property type="match status" value="1"/>
</dbReference>
<dbReference type="InterPro" id="IPR008545">
    <property type="entry name" value="Web"/>
</dbReference>